<dbReference type="Proteomes" id="UP000240325">
    <property type="component" value="Segment"/>
</dbReference>
<protein>
    <recommendedName>
        <fullName evidence="1">Telomerase reverse transcriptase TEN domain-containing protein</fullName>
    </recommendedName>
</protein>
<dbReference type="InterPro" id="IPR049915">
    <property type="entry name" value="TERT_TEN"/>
</dbReference>
<proteinExistence type="predicted"/>
<organism evidence="2">
    <name type="scientific">Bodo saltans virus</name>
    <dbReference type="NCBI Taxonomy" id="2024608"/>
    <lineage>
        <taxon>Viruses</taxon>
        <taxon>Varidnaviria</taxon>
        <taxon>Bamfordvirae</taxon>
        <taxon>Nucleocytoviricota</taxon>
        <taxon>Megaviricetes</taxon>
        <taxon>Imitervirales</taxon>
        <taxon>Mimiviridae</taxon>
        <taxon>Klosneuvirinae</taxon>
        <taxon>Theiavirus</taxon>
        <taxon>Theiavirus salishense</taxon>
    </lineage>
</organism>
<evidence type="ECO:0000313" key="3">
    <source>
        <dbReference type="Proteomes" id="UP000240325"/>
    </source>
</evidence>
<gene>
    <name evidence="2" type="ORF">BMW23_0920</name>
</gene>
<dbReference type="Pfam" id="PF11474">
    <property type="entry name" value="TEN_TERT"/>
    <property type="match status" value="1"/>
</dbReference>
<dbReference type="EMBL" id="MF782455">
    <property type="protein sequence ID" value="ATZ80965.1"/>
    <property type="molecule type" value="Genomic_DNA"/>
</dbReference>
<sequence>MDNYSVDEMKDIFNNPQFSMWNITSVDHILYLMTNKNKQIRIMSYGIIKAYTEWLKINFKHTKNNSANYMFTGEKPYDVNFFEKLFLEITDIDDTATNLKTFMKLQDSYFKQ</sequence>
<feature type="domain" description="Telomerase reverse transcriptase TEN" evidence="1">
    <location>
        <begin position="13"/>
        <end position="105"/>
    </location>
</feature>
<evidence type="ECO:0000313" key="2">
    <source>
        <dbReference type="EMBL" id="ATZ80965.1"/>
    </source>
</evidence>
<keyword evidence="3" id="KW-1185">Reference proteome</keyword>
<reference evidence="2" key="1">
    <citation type="journal article" date="2017" name="Elife">
        <title>The kinetoplastid-infecting Bodo saltans virus (BsV), a window into the most abundant giant viruses in the sea.</title>
        <authorList>
            <person name="Deeg C.M."/>
            <person name="Chow C.-E.T."/>
            <person name="Suttle C.A."/>
        </authorList>
    </citation>
    <scope>NUCLEOTIDE SEQUENCE</scope>
    <source>
        <strain evidence="2">NG1</strain>
    </source>
</reference>
<evidence type="ECO:0000259" key="1">
    <source>
        <dbReference type="Pfam" id="PF11474"/>
    </source>
</evidence>
<name>A0A2H4UVU7_9VIRU</name>
<accession>A0A2H4UVU7</accession>